<dbReference type="InterPro" id="IPR026444">
    <property type="entry name" value="Secre_tail"/>
</dbReference>
<dbReference type="STRING" id="558151.ACM46_06130"/>
<gene>
    <name evidence="4" type="ORF">ACM46_06130</name>
</gene>
<feature type="domain" description="Secretion system C-terminal sorting" evidence="3">
    <location>
        <begin position="369"/>
        <end position="426"/>
    </location>
</feature>
<dbReference type="OrthoDB" id="8981767at2"/>
<dbReference type="EMBL" id="LFND01000002">
    <property type="protein sequence ID" value="KMQ65469.1"/>
    <property type="molecule type" value="Genomic_DNA"/>
</dbReference>
<dbReference type="NCBIfam" id="TIGR04183">
    <property type="entry name" value="Por_Secre_tail"/>
    <property type="match status" value="1"/>
</dbReference>
<evidence type="ECO:0000256" key="2">
    <source>
        <dbReference type="SAM" id="SignalP"/>
    </source>
</evidence>
<dbReference type="RefSeq" id="WP_048505763.1">
    <property type="nucleotide sequence ID" value="NZ_LFND01000002.1"/>
</dbReference>
<evidence type="ECO:0000313" key="4">
    <source>
        <dbReference type="EMBL" id="KMQ65469.1"/>
    </source>
</evidence>
<feature type="signal peptide" evidence="2">
    <location>
        <begin position="1"/>
        <end position="25"/>
    </location>
</feature>
<comment type="caution">
    <text evidence="4">The sequence shown here is derived from an EMBL/GenBank/DDBJ whole genome shotgun (WGS) entry which is preliminary data.</text>
</comment>
<dbReference type="Pfam" id="PF18962">
    <property type="entry name" value="Por_Secre_tail"/>
    <property type="match status" value="1"/>
</dbReference>
<dbReference type="AlphaFoldDB" id="A0A0J7IHJ5"/>
<name>A0A0J7IHJ5_9FLAO</name>
<evidence type="ECO:0000256" key="1">
    <source>
        <dbReference type="ARBA" id="ARBA00022729"/>
    </source>
</evidence>
<accession>A0A0J7IHJ5</accession>
<dbReference type="PATRIC" id="fig|558151.6.peg.1283"/>
<organism evidence="4 5">
    <name type="scientific">Chryseobacterium angstadtii</name>
    <dbReference type="NCBI Taxonomy" id="558151"/>
    <lineage>
        <taxon>Bacteria</taxon>
        <taxon>Pseudomonadati</taxon>
        <taxon>Bacteroidota</taxon>
        <taxon>Flavobacteriia</taxon>
        <taxon>Flavobacteriales</taxon>
        <taxon>Weeksellaceae</taxon>
        <taxon>Chryseobacterium group</taxon>
        <taxon>Chryseobacterium</taxon>
    </lineage>
</organism>
<keyword evidence="5" id="KW-1185">Reference proteome</keyword>
<proteinExistence type="predicted"/>
<dbReference type="Proteomes" id="UP000036261">
    <property type="component" value="Unassembled WGS sequence"/>
</dbReference>
<protein>
    <submittedName>
        <fullName evidence="4">Secretion protein</fullName>
    </submittedName>
</protein>
<evidence type="ECO:0000259" key="3">
    <source>
        <dbReference type="Pfam" id="PF18962"/>
    </source>
</evidence>
<reference evidence="4 5" key="1">
    <citation type="journal article" date="2013" name="Int. J. Syst. Evol. Microbiol.">
        <title>Chryseobacterium angstadtii sp. nov., isolated from a newt tank.</title>
        <authorList>
            <person name="Kirk K.E."/>
            <person name="Hoffman J.A."/>
            <person name="Smith K.A."/>
            <person name="Strahan B.L."/>
            <person name="Failor K.C."/>
            <person name="Krebs J.E."/>
            <person name="Gale A.N."/>
            <person name="Do T.D."/>
            <person name="Sontag T.C."/>
            <person name="Batties A.M."/>
            <person name="Mistiszyn K."/>
            <person name="Newman J.D."/>
        </authorList>
    </citation>
    <scope>NUCLEOTIDE SEQUENCE [LARGE SCALE GENOMIC DNA]</scope>
    <source>
        <strain evidence="4 5">KM</strain>
    </source>
</reference>
<sequence length="438" mass="46230">MKKIYKISIKALYACCVVGFLFSKAQLTVMAVGNYTVGGISDGGIVSMHTSAGQIFKWDEINGLVQIGSISNGYPAAGRTLITADGTKIGSSTTNVGTGFNEISTYNTASSSWSNHGGLVPTGWDGHVSSTWGMTSDGNTIVGLGWLTAGNAHAVKWDAVNGVTDLGSMVSGRSSRANAINGDGSVIVGWQDQDNGTRSGAKWVNGTESYITDNNGGYVGEAGDVSADGTTIIGSAMPNPYVWNSVNGLTYITHPNSSAFFRGGATGISADGNKVVGFFRAFAAPPMSGEGFIWTSGGGRVNLNDYAVNMGINTQGVTMSLPLAISQDGRRIAGIGTNASNQIVAFYLDLSKIQLSTNESTKDNTQFSIYPNPVKEVLYFKGSKKIEKVEIYNMAGQKVKTDSVVVDRMDVSSLSKGNYILQIFVKGEISQSFKFIKE</sequence>
<feature type="chain" id="PRO_5005288395" evidence="2">
    <location>
        <begin position="26"/>
        <end position="438"/>
    </location>
</feature>
<evidence type="ECO:0000313" key="5">
    <source>
        <dbReference type="Proteomes" id="UP000036261"/>
    </source>
</evidence>
<keyword evidence="1 2" id="KW-0732">Signal</keyword>